<feature type="domain" description="Endonuclease/exonuclease/phosphatase" evidence="2">
    <location>
        <begin position="87"/>
        <end position="219"/>
    </location>
</feature>
<feature type="domain" description="Reverse transcriptase" evidence="1">
    <location>
        <begin position="501"/>
        <end position="600"/>
    </location>
</feature>
<gene>
    <name evidence="3" type="ORF">PMG11_11330</name>
</gene>
<organism evidence="3 4">
    <name type="scientific">Penicillium brasilianum</name>
    <dbReference type="NCBI Taxonomy" id="104259"/>
    <lineage>
        <taxon>Eukaryota</taxon>
        <taxon>Fungi</taxon>
        <taxon>Dikarya</taxon>
        <taxon>Ascomycota</taxon>
        <taxon>Pezizomycotina</taxon>
        <taxon>Eurotiomycetes</taxon>
        <taxon>Eurotiomycetidae</taxon>
        <taxon>Eurotiales</taxon>
        <taxon>Aspergillaceae</taxon>
        <taxon>Penicillium</taxon>
    </lineage>
</organism>
<evidence type="ECO:0000313" key="3">
    <source>
        <dbReference type="EMBL" id="CEJ62845.1"/>
    </source>
</evidence>
<dbReference type="STRING" id="104259.A0A0F7U4Y8"/>
<dbReference type="InterPro" id="IPR036691">
    <property type="entry name" value="Endo/exonu/phosph_ase_sf"/>
</dbReference>
<dbReference type="Proteomes" id="UP000042958">
    <property type="component" value="Unassembled WGS sequence"/>
</dbReference>
<dbReference type="CDD" id="cd01650">
    <property type="entry name" value="RT_nLTR_like"/>
    <property type="match status" value="1"/>
</dbReference>
<dbReference type="GO" id="GO:0003964">
    <property type="term" value="F:RNA-directed DNA polymerase activity"/>
    <property type="evidence" value="ECO:0007669"/>
    <property type="project" value="UniProtKB-KW"/>
</dbReference>
<dbReference type="PANTHER" id="PTHR33481">
    <property type="entry name" value="REVERSE TRANSCRIPTASE"/>
    <property type="match status" value="1"/>
</dbReference>
<dbReference type="InterPro" id="IPR005135">
    <property type="entry name" value="Endo/exonuclease/phosphatase"/>
</dbReference>
<keyword evidence="4" id="KW-1185">Reference proteome</keyword>
<dbReference type="InterPro" id="IPR000477">
    <property type="entry name" value="RT_dom"/>
</dbReference>
<dbReference type="OrthoDB" id="4352260at2759"/>
<dbReference type="SUPFAM" id="SSF56219">
    <property type="entry name" value="DNase I-like"/>
    <property type="match status" value="1"/>
</dbReference>
<dbReference type="SUPFAM" id="SSF56672">
    <property type="entry name" value="DNA/RNA polymerases"/>
    <property type="match status" value="1"/>
</dbReference>
<name>A0A0F7U4Y8_PENBI</name>
<evidence type="ECO:0000259" key="2">
    <source>
        <dbReference type="Pfam" id="PF14529"/>
    </source>
</evidence>
<dbReference type="Gene3D" id="3.60.10.10">
    <property type="entry name" value="Endonuclease/exonuclease/phosphatase"/>
    <property type="match status" value="1"/>
</dbReference>
<dbReference type="Pfam" id="PF14529">
    <property type="entry name" value="Exo_endo_phos_2"/>
    <property type="match status" value="1"/>
</dbReference>
<dbReference type="InterPro" id="IPR043502">
    <property type="entry name" value="DNA/RNA_pol_sf"/>
</dbReference>
<evidence type="ECO:0000259" key="1">
    <source>
        <dbReference type="Pfam" id="PF00078"/>
    </source>
</evidence>
<reference evidence="4" key="1">
    <citation type="journal article" date="2015" name="Genome Announc.">
        <title>Draft genome sequence of the fungus Penicillium brasilianum MG11.</title>
        <authorList>
            <person name="Horn F."/>
            <person name="Linde J."/>
            <person name="Mattern D.J."/>
            <person name="Walther G."/>
            <person name="Guthke R."/>
            <person name="Brakhage A.A."/>
            <person name="Valiante V."/>
        </authorList>
    </citation>
    <scope>NUCLEOTIDE SEQUENCE [LARGE SCALE GENOMIC DNA]</scope>
    <source>
        <strain evidence="4">MG11</strain>
    </source>
</reference>
<evidence type="ECO:0000313" key="4">
    <source>
        <dbReference type="Proteomes" id="UP000042958"/>
    </source>
</evidence>
<protein>
    <submittedName>
        <fullName evidence="3">Putative Reverse transcriptase</fullName>
    </submittedName>
</protein>
<keyword evidence="3" id="KW-0695">RNA-directed DNA polymerase</keyword>
<proteinExistence type="predicted"/>
<keyword evidence="3" id="KW-0548">Nucleotidyltransferase</keyword>
<dbReference type="PANTHER" id="PTHR33481:SF1">
    <property type="entry name" value="ENDONUCLEASE_EXONUCLEASE_PHOSPHATASE DOMAIN-CONTAINING PROTEIN-RELATED"/>
    <property type="match status" value="1"/>
</dbReference>
<keyword evidence="3" id="KW-0808">Transferase</keyword>
<dbReference type="Pfam" id="PF00078">
    <property type="entry name" value="RVT_1"/>
    <property type="match status" value="1"/>
</dbReference>
<sequence length="606" mass="69050">MEALINDHQSQNLDALLIQEPSINTYRTHVNHSAWRLYRPTVETDAVRFRSLIYVNRSLSTSSHRQIPCSHPDIVAIKIWTAESQTLIFSVYIPPIPLYTPDNASAEPALTAIQNTISDALRDDRRSTKIILAGDFNRHHPTWGGNNIPPRFIEDASDLIDFFQTHNLHSCLPRGTATYWSLSQPGRISTIDQTVTNRPDLLIKCHLYHEHYGSDHRATYSEWALQTHRITTAQKRKAYSRADWNKIGENVARQTGPRKEIKTRPTLDDTVQKLIDATTEAVNQYTPNTRPCPYSKRWFTPDLKAQQSIVNRIRRRWQQSCASLGRDHPHTKDAFREMQESRRAWTRTIEKARASRWKQFLDEAGEGKLWKAATYMKPRDSWGCVPTLRVDDHEVTENEPKAQAFLNSFFPEMSTPDDSVSTAAPLELPWQPITELEIQRSLKSAKGTTAPGEDNLPMLVWKQLWTHLRSVITGIFNASVNLGYHPRQWRTAKIVVLRKPGKPDYSIPGAYRPISLLNTLGKLLEAVVARRLSHLAEKHGLLPDTQFGGRPGRTTEQALLVLSNAIDRAWYKHKVVTLVAFDLKGAFNGVHRTSLDACLEPKGFPP</sequence>
<accession>A0A0F7U4Y8</accession>
<dbReference type="EMBL" id="CDHK01000025">
    <property type="protein sequence ID" value="CEJ62845.1"/>
    <property type="molecule type" value="Genomic_DNA"/>
</dbReference>
<dbReference type="AlphaFoldDB" id="A0A0F7U4Y8"/>